<evidence type="ECO:0000256" key="1">
    <source>
        <dbReference type="SAM" id="MobiDB-lite"/>
    </source>
</evidence>
<comment type="caution">
    <text evidence="2">The sequence shown here is derived from an EMBL/GenBank/DDBJ whole genome shotgun (WGS) entry which is preliminary data.</text>
</comment>
<feature type="compositionally biased region" description="Low complexity" evidence="1">
    <location>
        <begin position="101"/>
        <end position="114"/>
    </location>
</feature>
<protein>
    <submittedName>
        <fullName evidence="2">Uncharacterized protein</fullName>
    </submittedName>
</protein>
<evidence type="ECO:0000313" key="2">
    <source>
        <dbReference type="EMBL" id="EWM19996.1"/>
    </source>
</evidence>
<accession>W7TIC6</accession>
<sequence length="114" mass="13049">MSLNVSFYMVSIYIKVGPRILILLFLLLRSAGSSPLFTFVHKRGLIRLIVLSEGQLDLALEPLHLRLPKHFGHRPLVFHTRDVCFRLRDLRRHTRDERGSRSSAGKRSGGSSEQ</sequence>
<name>W7TIC6_9STRA</name>
<reference evidence="2 3" key="1">
    <citation type="journal article" date="2014" name="Mol. Plant">
        <title>Chromosome Scale Genome Assembly and Transcriptome Profiling of Nannochloropsis gaditana in Nitrogen Depletion.</title>
        <authorList>
            <person name="Corteggiani Carpinelli E."/>
            <person name="Telatin A."/>
            <person name="Vitulo N."/>
            <person name="Forcato C."/>
            <person name="D'Angelo M."/>
            <person name="Schiavon R."/>
            <person name="Vezzi A."/>
            <person name="Giacometti G.M."/>
            <person name="Morosinotto T."/>
            <person name="Valle G."/>
        </authorList>
    </citation>
    <scope>NUCLEOTIDE SEQUENCE [LARGE SCALE GENOMIC DNA]</scope>
    <source>
        <strain evidence="2 3">B-31</strain>
    </source>
</reference>
<dbReference type="EMBL" id="AZIL01003519">
    <property type="protein sequence ID" value="EWM19996.1"/>
    <property type="molecule type" value="Genomic_DNA"/>
</dbReference>
<organism evidence="2 3">
    <name type="scientific">Nannochloropsis gaditana</name>
    <dbReference type="NCBI Taxonomy" id="72520"/>
    <lineage>
        <taxon>Eukaryota</taxon>
        <taxon>Sar</taxon>
        <taxon>Stramenopiles</taxon>
        <taxon>Ochrophyta</taxon>
        <taxon>Eustigmatophyceae</taxon>
        <taxon>Eustigmatales</taxon>
        <taxon>Monodopsidaceae</taxon>
        <taxon>Nannochloropsis</taxon>
    </lineage>
</organism>
<feature type="region of interest" description="Disordered" evidence="1">
    <location>
        <begin position="94"/>
        <end position="114"/>
    </location>
</feature>
<dbReference type="AlphaFoldDB" id="W7TIC6"/>
<evidence type="ECO:0000313" key="3">
    <source>
        <dbReference type="Proteomes" id="UP000019335"/>
    </source>
</evidence>
<gene>
    <name evidence="2" type="ORF">Naga_102396g1</name>
</gene>
<dbReference type="Proteomes" id="UP000019335">
    <property type="component" value="Unassembled WGS sequence"/>
</dbReference>
<proteinExistence type="predicted"/>
<keyword evidence="3" id="KW-1185">Reference proteome</keyword>